<proteinExistence type="predicted"/>
<keyword evidence="2" id="KW-0732">Signal</keyword>
<dbReference type="InterPro" id="IPR050300">
    <property type="entry name" value="GDXG_lipolytic_enzyme"/>
</dbReference>
<keyword evidence="1 4" id="KW-0378">Hydrolase</keyword>
<dbReference type="InterPro" id="IPR006311">
    <property type="entry name" value="TAT_signal"/>
</dbReference>
<reference evidence="4 5" key="1">
    <citation type="submission" date="2019-11" db="EMBL/GenBank/DDBJ databases">
        <authorList>
            <person name="Dong K."/>
        </authorList>
    </citation>
    <scope>NUCLEOTIDE SEQUENCE [LARGE SCALE GENOMIC DNA]</scope>
    <source>
        <strain evidence="4 5">NBRC 112902</strain>
    </source>
</reference>
<evidence type="ECO:0000313" key="4">
    <source>
        <dbReference type="EMBL" id="MTH59824.1"/>
    </source>
</evidence>
<protein>
    <submittedName>
        <fullName evidence="4">Alpha/beta hydrolase fold domain-containing protein</fullName>
    </submittedName>
</protein>
<dbReference type="Gene3D" id="3.40.50.1820">
    <property type="entry name" value="alpha/beta hydrolase"/>
    <property type="match status" value="1"/>
</dbReference>
<dbReference type="OrthoDB" id="9771666at2"/>
<name>A0A844HN27_9RHOB</name>
<feature type="domain" description="BD-FAE-like" evidence="3">
    <location>
        <begin position="43"/>
        <end position="248"/>
    </location>
</feature>
<dbReference type="GO" id="GO:0016787">
    <property type="term" value="F:hydrolase activity"/>
    <property type="evidence" value="ECO:0007669"/>
    <property type="project" value="UniProtKB-KW"/>
</dbReference>
<dbReference type="SUPFAM" id="SSF53474">
    <property type="entry name" value="alpha/beta-Hydrolases"/>
    <property type="match status" value="1"/>
</dbReference>
<dbReference type="EMBL" id="WMIG01000004">
    <property type="protein sequence ID" value="MTH59824.1"/>
    <property type="molecule type" value="Genomic_DNA"/>
</dbReference>
<dbReference type="InterPro" id="IPR049492">
    <property type="entry name" value="BD-FAE-like_dom"/>
</dbReference>
<dbReference type="PROSITE" id="PS51318">
    <property type="entry name" value="TAT"/>
    <property type="match status" value="1"/>
</dbReference>
<feature type="chain" id="PRO_5032370087" evidence="2">
    <location>
        <begin position="22"/>
        <end position="297"/>
    </location>
</feature>
<dbReference type="Proteomes" id="UP000449846">
    <property type="component" value="Unassembled WGS sequence"/>
</dbReference>
<dbReference type="PANTHER" id="PTHR48081">
    <property type="entry name" value="AB HYDROLASE SUPERFAMILY PROTEIN C4A8.06C"/>
    <property type="match status" value="1"/>
</dbReference>
<dbReference type="InterPro" id="IPR029058">
    <property type="entry name" value="AB_hydrolase_fold"/>
</dbReference>
<comment type="caution">
    <text evidence="4">The sequence shown here is derived from an EMBL/GenBank/DDBJ whole genome shotgun (WGS) entry which is preliminary data.</text>
</comment>
<dbReference type="Pfam" id="PF20434">
    <property type="entry name" value="BD-FAE"/>
    <property type="match status" value="1"/>
</dbReference>
<dbReference type="RefSeq" id="WP_155039745.1">
    <property type="nucleotide sequence ID" value="NZ_JBHGCD010000020.1"/>
</dbReference>
<sequence length="297" mass="31293">MITRRSALAILAGTLAAPALASPGKSPAFAEMAYAGHSPRNLMDIYLPRGSGPFPVLLDIHGGGFLTGDKRDLAVPQQVLDHGVAIVRMNYRLSNQARWPAQHEDVLSAAAFLQSRGQELNLAPDRIALGGRSAGAFLAVSAALSMVQAGRPPAAVVNFYGPMDFGSMDADMARLGLKMHRPPADSAESVESLLVGYAVGERRQEATAMGPVGRLNAIGQGVTLPALMIRHGLIDNIVAAEQAQHLRTAWAEVDPHAEIDFDLLAGEGHGTAAFGSQKVLGDLAAFLVRNLRIKADG</sequence>
<evidence type="ECO:0000256" key="1">
    <source>
        <dbReference type="ARBA" id="ARBA00022801"/>
    </source>
</evidence>
<accession>A0A844HN27</accession>
<evidence type="ECO:0000313" key="5">
    <source>
        <dbReference type="Proteomes" id="UP000449846"/>
    </source>
</evidence>
<feature type="signal peptide" evidence="2">
    <location>
        <begin position="1"/>
        <end position="21"/>
    </location>
</feature>
<keyword evidence="5" id="KW-1185">Reference proteome</keyword>
<dbReference type="PANTHER" id="PTHR48081:SF13">
    <property type="entry name" value="ALPHA_BETA HYDROLASE"/>
    <property type="match status" value="1"/>
</dbReference>
<gene>
    <name evidence="4" type="ORF">GL300_11455</name>
</gene>
<evidence type="ECO:0000256" key="2">
    <source>
        <dbReference type="SAM" id="SignalP"/>
    </source>
</evidence>
<evidence type="ECO:0000259" key="3">
    <source>
        <dbReference type="Pfam" id="PF20434"/>
    </source>
</evidence>
<dbReference type="AlphaFoldDB" id="A0A844HN27"/>
<organism evidence="4 5">
    <name type="scientific">Paracoccus litorisediminis</name>
    <dbReference type="NCBI Taxonomy" id="2006130"/>
    <lineage>
        <taxon>Bacteria</taxon>
        <taxon>Pseudomonadati</taxon>
        <taxon>Pseudomonadota</taxon>
        <taxon>Alphaproteobacteria</taxon>
        <taxon>Rhodobacterales</taxon>
        <taxon>Paracoccaceae</taxon>
        <taxon>Paracoccus</taxon>
    </lineage>
</organism>